<dbReference type="Pfam" id="PF03372">
    <property type="entry name" value="Exo_endo_phos"/>
    <property type="match status" value="1"/>
</dbReference>
<keyword evidence="13" id="KW-0269">Exonuclease</keyword>
<keyword evidence="16" id="KW-0804">Transcription</keyword>
<dbReference type="FunFam" id="3.60.10.10:FF:000002">
    <property type="entry name" value="CCR4-NOT transcription complex subunit 6 like"/>
    <property type="match status" value="1"/>
</dbReference>
<evidence type="ECO:0000256" key="18">
    <source>
        <dbReference type="SAM" id="MobiDB-lite"/>
    </source>
</evidence>
<dbReference type="InterPro" id="IPR005135">
    <property type="entry name" value="Endo/exonuclease/phosphatase"/>
</dbReference>
<evidence type="ECO:0000256" key="7">
    <source>
        <dbReference type="ARBA" id="ARBA00022490"/>
    </source>
</evidence>
<comment type="subcellular location">
    <subcellularLocation>
        <location evidence="4">Cytoplasm</location>
    </subcellularLocation>
    <subcellularLocation>
        <location evidence="3">Nucleus</location>
    </subcellularLocation>
</comment>
<feature type="region of interest" description="Disordered" evidence="18">
    <location>
        <begin position="207"/>
        <end position="274"/>
    </location>
</feature>
<keyword evidence="12" id="KW-0378">Hydrolase</keyword>
<evidence type="ECO:0000256" key="10">
    <source>
        <dbReference type="ARBA" id="ARBA00022723"/>
    </source>
</evidence>
<evidence type="ECO:0000256" key="2">
    <source>
        <dbReference type="ARBA" id="ARBA00001946"/>
    </source>
</evidence>
<gene>
    <name evidence="20" type="primary">Cnot6l</name>
    <name evidence="20" type="ORF">AVEN_103148_1</name>
</gene>
<accession>A0A4Y2FQ98</accession>
<feature type="compositionally biased region" description="Low complexity" evidence="18">
    <location>
        <begin position="262"/>
        <end position="271"/>
    </location>
</feature>
<comment type="caution">
    <text evidence="20">The sequence shown here is derived from an EMBL/GenBank/DDBJ whole genome shotgun (WGS) entry which is preliminary data.</text>
</comment>
<sequence>MGPHPEAPVDVQKYIGSCLITQQTRSKRKSCPRNQHHPKDGGMCGGYMPPCNRCCNTTVQNPGYNISNYAWTGVPLISVARQNKNHHHQGHPGKNRLPPRNSVKQQDYSCPLSVESSANLEDILPISRLAIHAQGAPLILSPKDIEKHNKDSDGYYSSTAFKGRNFYVEESHNNSRLLMLMPDDAHCYSSRDERIGCFIEDDFSVGGDPDSSVNPSRTVSSSPSQSDCISTTSEDSGTSENGLPRIIKPRKRRKKERRTSESDGASSCGSSTMEEMSGTIVTLKPYQPLCYRYDSNGFKIYPSPPLSPKPESGIVRLSNTVERMVRKGRYPYPPSPRCQCPYCVPPPSTFLTPPDSPVDVSENGLSMAMIRRGRGCRSPDITWMPRREMDVKMLTMGAYEDDSSLEESVIKSQNTLVLPSSHPPQRPWIVMNEQEPTSSCSFTVMCYNILCDKYATRQMYGYCPNWALDWSYRKKNILQELLHYKADIISLQEVETEQFYRYFKPELKKEGYDGIFSPKSRAKTMSENERKHVDGCAIFFKTDKFTLVKEHLMEFNQLAMANAEGSDDMLNRVMTKDNIGLAALLQTKPGAYRDDTDMSQLLLVCTAHIHWDPEYSDVKLIQTMMLMHEMKTFVDDILQRSNVPVPRKGDPNVIPLLLCGDFNSLPDSGVIEYLSSGHVSVSHCDFKEFVYKDCLSKLGNAAKTNEFTHPFQISRAYNDGVMPFTNYSYDFKGVIDYIFYSKLHMSVLGVLGPIDSNWLEENRIHGCPHPHVPSDHFPIVVELQLNPTLPIQLSPPNGLVLHRMPGLKPELRSWRKETRLSLECRMAGSILETGGGVGSVSLEDWSDW</sequence>
<dbReference type="Proteomes" id="UP000499080">
    <property type="component" value="Unassembled WGS sequence"/>
</dbReference>
<evidence type="ECO:0000256" key="6">
    <source>
        <dbReference type="ARBA" id="ARBA00012161"/>
    </source>
</evidence>
<dbReference type="PANTHER" id="PTHR12121:SF100">
    <property type="entry name" value="POLY(A)-SPECIFIC RIBONUCLEASE"/>
    <property type="match status" value="1"/>
</dbReference>
<comment type="similarity">
    <text evidence="5">Belongs to the CCR4/nocturin family.</text>
</comment>
<name>A0A4Y2FQ98_ARAVE</name>
<evidence type="ECO:0000256" key="16">
    <source>
        <dbReference type="ARBA" id="ARBA00023163"/>
    </source>
</evidence>
<organism evidence="20 21">
    <name type="scientific">Araneus ventricosus</name>
    <name type="common">Orbweaver spider</name>
    <name type="synonym">Epeira ventricosa</name>
    <dbReference type="NCBI Taxonomy" id="182803"/>
    <lineage>
        <taxon>Eukaryota</taxon>
        <taxon>Metazoa</taxon>
        <taxon>Ecdysozoa</taxon>
        <taxon>Arthropoda</taxon>
        <taxon>Chelicerata</taxon>
        <taxon>Arachnida</taxon>
        <taxon>Araneae</taxon>
        <taxon>Araneomorphae</taxon>
        <taxon>Entelegynae</taxon>
        <taxon>Araneoidea</taxon>
        <taxon>Araneidae</taxon>
        <taxon>Araneus</taxon>
    </lineage>
</organism>
<dbReference type="GO" id="GO:0005634">
    <property type="term" value="C:nucleus"/>
    <property type="evidence" value="ECO:0007669"/>
    <property type="project" value="UniProtKB-SubCell"/>
</dbReference>
<keyword evidence="17" id="KW-0539">Nucleus</keyword>
<dbReference type="EMBL" id="BGPR01001003">
    <property type="protein sequence ID" value="GBM42736.1"/>
    <property type="molecule type" value="Genomic_DNA"/>
</dbReference>
<dbReference type="OrthoDB" id="428734at2759"/>
<feature type="compositionally biased region" description="Polar residues" evidence="18">
    <location>
        <begin position="227"/>
        <end position="241"/>
    </location>
</feature>
<keyword evidence="8" id="KW-0433">Leucine-rich repeat</keyword>
<evidence type="ECO:0000256" key="4">
    <source>
        <dbReference type="ARBA" id="ARBA00004496"/>
    </source>
</evidence>
<keyword evidence="14" id="KW-0460">Magnesium</keyword>
<dbReference type="Gene3D" id="3.60.10.10">
    <property type="entry name" value="Endonuclease/exonuclease/phosphatase"/>
    <property type="match status" value="1"/>
</dbReference>
<evidence type="ECO:0000256" key="5">
    <source>
        <dbReference type="ARBA" id="ARBA00010774"/>
    </source>
</evidence>
<dbReference type="AlphaFoldDB" id="A0A4Y2FQ98"/>
<evidence type="ECO:0000256" key="11">
    <source>
        <dbReference type="ARBA" id="ARBA00022737"/>
    </source>
</evidence>
<feature type="compositionally biased region" description="Basic residues" evidence="18">
    <location>
        <begin position="247"/>
        <end position="257"/>
    </location>
</feature>
<feature type="region of interest" description="Disordered" evidence="18">
    <location>
        <begin position="83"/>
        <end position="105"/>
    </location>
</feature>
<feature type="compositionally biased region" description="Low complexity" evidence="18">
    <location>
        <begin position="211"/>
        <end position="226"/>
    </location>
</feature>
<keyword evidence="9" id="KW-0540">Nuclease</keyword>
<dbReference type="PANTHER" id="PTHR12121">
    <property type="entry name" value="CARBON CATABOLITE REPRESSOR PROTEIN 4"/>
    <property type="match status" value="1"/>
</dbReference>
<dbReference type="InterPro" id="IPR036691">
    <property type="entry name" value="Endo/exonu/phosph_ase_sf"/>
</dbReference>
<comment type="catalytic activity">
    <reaction evidence="1">
        <text>Exonucleolytic cleavage of poly(A) to 5'-AMP.</text>
        <dbReference type="EC" id="3.1.13.4"/>
    </reaction>
</comment>
<evidence type="ECO:0000256" key="8">
    <source>
        <dbReference type="ARBA" id="ARBA00022614"/>
    </source>
</evidence>
<keyword evidence="15" id="KW-0805">Transcription regulation</keyword>
<evidence type="ECO:0000256" key="17">
    <source>
        <dbReference type="ARBA" id="ARBA00023242"/>
    </source>
</evidence>
<evidence type="ECO:0000256" key="1">
    <source>
        <dbReference type="ARBA" id="ARBA00001663"/>
    </source>
</evidence>
<keyword evidence="7" id="KW-0963">Cytoplasm</keyword>
<protein>
    <recommendedName>
        <fullName evidence="6">poly(A)-specific ribonuclease</fullName>
        <ecNumber evidence="6">3.1.13.4</ecNumber>
    </recommendedName>
</protein>
<comment type="cofactor">
    <cofactor evidence="2">
        <name>Mg(2+)</name>
        <dbReference type="ChEBI" id="CHEBI:18420"/>
    </cofactor>
</comment>
<dbReference type="CDD" id="cd09097">
    <property type="entry name" value="Deadenylase_CCR4"/>
    <property type="match status" value="1"/>
</dbReference>
<dbReference type="GO" id="GO:0005737">
    <property type="term" value="C:cytoplasm"/>
    <property type="evidence" value="ECO:0007669"/>
    <property type="project" value="UniProtKB-SubCell"/>
</dbReference>
<evidence type="ECO:0000256" key="15">
    <source>
        <dbReference type="ARBA" id="ARBA00023015"/>
    </source>
</evidence>
<evidence type="ECO:0000256" key="3">
    <source>
        <dbReference type="ARBA" id="ARBA00004123"/>
    </source>
</evidence>
<evidence type="ECO:0000313" key="20">
    <source>
        <dbReference type="EMBL" id="GBM42736.1"/>
    </source>
</evidence>
<keyword evidence="11" id="KW-0677">Repeat</keyword>
<reference evidence="20 21" key="1">
    <citation type="journal article" date="2019" name="Sci. Rep.">
        <title>Orb-weaving spider Araneus ventricosus genome elucidates the spidroin gene catalogue.</title>
        <authorList>
            <person name="Kono N."/>
            <person name="Nakamura H."/>
            <person name="Ohtoshi R."/>
            <person name="Moran D.A.P."/>
            <person name="Shinohara A."/>
            <person name="Yoshida Y."/>
            <person name="Fujiwara M."/>
            <person name="Mori M."/>
            <person name="Tomita M."/>
            <person name="Arakawa K."/>
        </authorList>
    </citation>
    <scope>NUCLEOTIDE SEQUENCE [LARGE SCALE GENOMIC DNA]</scope>
</reference>
<keyword evidence="10" id="KW-0479">Metal-binding</keyword>
<proteinExistence type="inferred from homology"/>
<dbReference type="SUPFAM" id="SSF56219">
    <property type="entry name" value="DNase I-like"/>
    <property type="match status" value="1"/>
</dbReference>
<evidence type="ECO:0000313" key="21">
    <source>
        <dbReference type="Proteomes" id="UP000499080"/>
    </source>
</evidence>
<evidence type="ECO:0000259" key="19">
    <source>
        <dbReference type="Pfam" id="PF03372"/>
    </source>
</evidence>
<dbReference type="EC" id="3.1.13.4" evidence="6"/>
<evidence type="ECO:0000256" key="12">
    <source>
        <dbReference type="ARBA" id="ARBA00022801"/>
    </source>
</evidence>
<dbReference type="GO" id="GO:0046872">
    <property type="term" value="F:metal ion binding"/>
    <property type="evidence" value="ECO:0007669"/>
    <property type="project" value="UniProtKB-KW"/>
</dbReference>
<feature type="domain" description="Endonuclease/exonuclease/phosphatase" evidence="19">
    <location>
        <begin position="446"/>
        <end position="776"/>
    </location>
</feature>
<keyword evidence="21" id="KW-1185">Reference proteome</keyword>
<evidence type="ECO:0000256" key="13">
    <source>
        <dbReference type="ARBA" id="ARBA00022839"/>
    </source>
</evidence>
<feature type="compositionally biased region" description="Basic residues" evidence="18">
    <location>
        <begin position="83"/>
        <end position="94"/>
    </location>
</feature>
<evidence type="ECO:0000256" key="9">
    <source>
        <dbReference type="ARBA" id="ARBA00022722"/>
    </source>
</evidence>
<dbReference type="InterPro" id="IPR050410">
    <property type="entry name" value="CCR4/nocturin_mRNA_transcr"/>
</dbReference>
<dbReference type="GO" id="GO:0004535">
    <property type="term" value="F:poly(A)-specific ribonuclease activity"/>
    <property type="evidence" value="ECO:0007669"/>
    <property type="project" value="UniProtKB-EC"/>
</dbReference>
<evidence type="ECO:0000256" key="14">
    <source>
        <dbReference type="ARBA" id="ARBA00022842"/>
    </source>
</evidence>